<dbReference type="AlphaFoldDB" id="A0A3E0E4U6"/>
<dbReference type="EMBL" id="QUNF01000002">
    <property type="protein sequence ID" value="REG92763.1"/>
    <property type="molecule type" value="Genomic_DNA"/>
</dbReference>
<dbReference type="SUPFAM" id="SSF81301">
    <property type="entry name" value="Nucleotidyltransferase"/>
    <property type="match status" value="1"/>
</dbReference>
<dbReference type="Gene3D" id="3.30.460.10">
    <property type="entry name" value="Beta Polymerase, domain 2"/>
    <property type="match status" value="1"/>
</dbReference>
<feature type="domain" description="Polymerase beta nucleotidyltransferase" evidence="1">
    <location>
        <begin position="27"/>
        <end position="117"/>
    </location>
</feature>
<dbReference type="Pfam" id="PF18765">
    <property type="entry name" value="Polbeta"/>
    <property type="match status" value="1"/>
</dbReference>
<reference evidence="2 3" key="1">
    <citation type="submission" date="2018-08" db="EMBL/GenBank/DDBJ databases">
        <title>Genomic Encyclopedia of Archaeal and Bacterial Type Strains, Phase II (KMG-II): from individual species to whole genera.</title>
        <authorList>
            <person name="Goeker M."/>
        </authorList>
    </citation>
    <scope>NUCLEOTIDE SEQUENCE [LARGE SCALE GENOMIC DNA]</scope>
    <source>
        <strain evidence="2 3">DSM 15986</strain>
    </source>
</reference>
<sequence>MSQKINQILMIKDILANEIGISDAHLEEIRDFAKRYPNIDKVILYGSRAIGNFKRGSDLDLVLIGDQLEFEDQLNFSEDLDDSYQPYFFDVAIWSHIKNESLLEHIRSVGKVIYDKSTS</sequence>
<proteinExistence type="predicted"/>
<evidence type="ECO:0000259" key="1">
    <source>
        <dbReference type="Pfam" id="PF18765"/>
    </source>
</evidence>
<protein>
    <submittedName>
        <fullName evidence="2">Nucleotidyltransferase-like protein</fullName>
    </submittedName>
</protein>
<evidence type="ECO:0000313" key="2">
    <source>
        <dbReference type="EMBL" id="REG92763.1"/>
    </source>
</evidence>
<dbReference type="GO" id="GO:0016740">
    <property type="term" value="F:transferase activity"/>
    <property type="evidence" value="ECO:0007669"/>
    <property type="project" value="UniProtKB-KW"/>
</dbReference>
<dbReference type="CDD" id="cd05403">
    <property type="entry name" value="NT_KNTase_like"/>
    <property type="match status" value="1"/>
</dbReference>
<dbReference type="InterPro" id="IPR043519">
    <property type="entry name" value="NT_sf"/>
</dbReference>
<dbReference type="Proteomes" id="UP000256405">
    <property type="component" value="Unassembled WGS sequence"/>
</dbReference>
<evidence type="ECO:0000313" key="3">
    <source>
        <dbReference type="Proteomes" id="UP000256405"/>
    </source>
</evidence>
<gene>
    <name evidence="2" type="ORF">C8N25_102166</name>
</gene>
<keyword evidence="3" id="KW-1185">Reference proteome</keyword>
<comment type="caution">
    <text evidence="2">The sequence shown here is derived from an EMBL/GenBank/DDBJ whole genome shotgun (WGS) entry which is preliminary data.</text>
</comment>
<name>A0A3E0E4U6_9BACT</name>
<keyword evidence="2" id="KW-0808">Transferase</keyword>
<dbReference type="InterPro" id="IPR041633">
    <property type="entry name" value="Polbeta"/>
</dbReference>
<accession>A0A3E0E4U6</accession>
<organism evidence="2 3">
    <name type="scientific">Algoriphagus antarcticus</name>
    <dbReference type="NCBI Taxonomy" id="238540"/>
    <lineage>
        <taxon>Bacteria</taxon>
        <taxon>Pseudomonadati</taxon>
        <taxon>Bacteroidota</taxon>
        <taxon>Cytophagia</taxon>
        <taxon>Cytophagales</taxon>
        <taxon>Cyclobacteriaceae</taxon>
        <taxon>Algoriphagus</taxon>
    </lineage>
</organism>